<dbReference type="SUPFAM" id="SSF55144">
    <property type="entry name" value="LigT-like"/>
    <property type="match status" value="1"/>
</dbReference>
<dbReference type="InterPro" id="IPR009097">
    <property type="entry name" value="Cyclic_Pdiesterase"/>
</dbReference>
<sequence>MSVTPPIPPPVTSPTAGHGTDRFQAGQSGLVVRIPAGEPAVRAWRERLDPSARAGVPAHVTVLFPFLDESRLDATVHAALAGTVAAHPAFEVRFARCERFPGVLFLVPEPDLPFRRLTEAIVERWPEAPPFGGRFDDNVPHLTLAQHEDGAVLDEVEAGVGALLPVTARVASVELLVHDGTAWQARASFPLLG</sequence>
<dbReference type="Gene3D" id="3.90.1140.10">
    <property type="entry name" value="Cyclic phosphodiesterase"/>
    <property type="match status" value="1"/>
</dbReference>
<evidence type="ECO:0000313" key="2">
    <source>
        <dbReference type="EMBL" id="GAA1227233.1"/>
    </source>
</evidence>
<dbReference type="GO" id="GO:0016874">
    <property type="term" value="F:ligase activity"/>
    <property type="evidence" value="ECO:0007669"/>
    <property type="project" value="UniProtKB-KW"/>
</dbReference>
<dbReference type="EMBL" id="BAAALF010000019">
    <property type="protein sequence ID" value="GAA1227233.1"/>
    <property type="molecule type" value="Genomic_DNA"/>
</dbReference>
<accession>A0ABN1VYK2</accession>
<organism evidence="2 3">
    <name type="scientific">Kitasatospora nipponensis</name>
    <dbReference type="NCBI Taxonomy" id="258049"/>
    <lineage>
        <taxon>Bacteria</taxon>
        <taxon>Bacillati</taxon>
        <taxon>Actinomycetota</taxon>
        <taxon>Actinomycetes</taxon>
        <taxon>Kitasatosporales</taxon>
        <taxon>Streptomycetaceae</taxon>
        <taxon>Kitasatospora</taxon>
    </lineage>
</organism>
<gene>
    <name evidence="2" type="ORF">GCM10009665_17180</name>
</gene>
<dbReference type="RefSeq" id="WP_344440649.1">
    <property type="nucleotide sequence ID" value="NZ_BAAALF010000019.1"/>
</dbReference>
<reference evidence="2 3" key="1">
    <citation type="journal article" date="2019" name="Int. J. Syst. Evol. Microbiol.">
        <title>The Global Catalogue of Microorganisms (GCM) 10K type strain sequencing project: providing services to taxonomists for standard genome sequencing and annotation.</title>
        <authorList>
            <consortium name="The Broad Institute Genomics Platform"/>
            <consortium name="The Broad Institute Genome Sequencing Center for Infectious Disease"/>
            <person name="Wu L."/>
            <person name="Ma J."/>
        </authorList>
    </citation>
    <scope>NUCLEOTIDE SEQUENCE [LARGE SCALE GENOMIC DNA]</scope>
    <source>
        <strain evidence="2 3">JCM 13004</strain>
    </source>
</reference>
<comment type="caution">
    <text evidence="2">The sequence shown here is derived from an EMBL/GenBank/DDBJ whole genome shotgun (WGS) entry which is preliminary data.</text>
</comment>
<dbReference type="Pfam" id="PF13563">
    <property type="entry name" value="2_5_RNA_ligase2"/>
    <property type="match status" value="1"/>
</dbReference>
<proteinExistence type="predicted"/>
<evidence type="ECO:0000256" key="1">
    <source>
        <dbReference type="SAM" id="MobiDB-lite"/>
    </source>
</evidence>
<evidence type="ECO:0000313" key="3">
    <source>
        <dbReference type="Proteomes" id="UP001500037"/>
    </source>
</evidence>
<dbReference type="Proteomes" id="UP001500037">
    <property type="component" value="Unassembled WGS sequence"/>
</dbReference>
<name>A0ABN1VYK2_9ACTN</name>
<protein>
    <submittedName>
        <fullName evidence="2">2'-5' RNA ligase family protein</fullName>
    </submittedName>
</protein>
<feature type="region of interest" description="Disordered" evidence="1">
    <location>
        <begin position="1"/>
        <end position="20"/>
    </location>
</feature>
<feature type="compositionally biased region" description="Pro residues" evidence="1">
    <location>
        <begin position="1"/>
        <end position="12"/>
    </location>
</feature>
<keyword evidence="2" id="KW-0436">Ligase</keyword>
<keyword evidence="3" id="KW-1185">Reference proteome</keyword>